<dbReference type="CDD" id="cd00112">
    <property type="entry name" value="LDLa"/>
    <property type="match status" value="1"/>
</dbReference>
<dbReference type="InterPro" id="IPR050685">
    <property type="entry name" value="LDLR"/>
</dbReference>
<feature type="transmembrane region" description="Helical" evidence="10">
    <location>
        <begin position="1385"/>
        <end position="1407"/>
    </location>
</feature>
<dbReference type="InterPro" id="IPR000742">
    <property type="entry name" value="EGF"/>
</dbReference>
<dbReference type="PROSITE" id="PS50026">
    <property type="entry name" value="EGF_3"/>
    <property type="match status" value="1"/>
</dbReference>
<dbReference type="PANTHER" id="PTHR24270">
    <property type="entry name" value="LOW-DENSITY LIPOPROTEIN RECEPTOR-RELATED"/>
    <property type="match status" value="1"/>
</dbReference>
<evidence type="ECO:0000313" key="14">
    <source>
        <dbReference type="EMBL" id="CAF1455506.1"/>
    </source>
</evidence>
<dbReference type="Proteomes" id="UP000663852">
    <property type="component" value="Unassembled WGS sequence"/>
</dbReference>
<keyword evidence="6 10" id="KW-0472">Membrane</keyword>
<evidence type="ECO:0000256" key="2">
    <source>
        <dbReference type="ARBA" id="ARBA00004308"/>
    </source>
</evidence>
<evidence type="ECO:0000256" key="7">
    <source>
        <dbReference type="ARBA" id="ARBA00023157"/>
    </source>
</evidence>
<dbReference type="PROSITE" id="PS50068">
    <property type="entry name" value="LDLRA_2"/>
    <property type="match status" value="2"/>
</dbReference>
<accession>A0A815PXY5</accession>
<evidence type="ECO:0000313" key="15">
    <source>
        <dbReference type="Proteomes" id="UP000663852"/>
    </source>
</evidence>
<gene>
    <name evidence="14" type="ORF">EDS130_LOCUS39803</name>
</gene>
<feature type="transmembrane region" description="Helical" evidence="10">
    <location>
        <begin position="1352"/>
        <end position="1373"/>
    </location>
</feature>
<dbReference type="SUPFAM" id="SSF57196">
    <property type="entry name" value="EGF/Laminin"/>
    <property type="match status" value="1"/>
</dbReference>
<name>A0A815PXY5_ADIRI</name>
<dbReference type="Gene3D" id="2.10.25.10">
    <property type="entry name" value="Laminin"/>
    <property type="match status" value="1"/>
</dbReference>
<evidence type="ECO:0000259" key="13">
    <source>
        <dbReference type="PROSITE" id="PS50262"/>
    </source>
</evidence>
<keyword evidence="4" id="KW-0677">Repeat</keyword>
<evidence type="ECO:0000256" key="8">
    <source>
        <dbReference type="PROSITE-ProRule" id="PRU00076"/>
    </source>
</evidence>
<feature type="transmembrane region" description="Helical" evidence="10">
    <location>
        <begin position="1255"/>
        <end position="1272"/>
    </location>
</feature>
<evidence type="ECO:0000259" key="12">
    <source>
        <dbReference type="PROSITE" id="PS50026"/>
    </source>
</evidence>
<organism evidence="14 15">
    <name type="scientific">Adineta ricciae</name>
    <name type="common">Rotifer</name>
    <dbReference type="NCBI Taxonomy" id="249248"/>
    <lineage>
        <taxon>Eukaryota</taxon>
        <taxon>Metazoa</taxon>
        <taxon>Spiralia</taxon>
        <taxon>Gnathifera</taxon>
        <taxon>Rotifera</taxon>
        <taxon>Eurotatoria</taxon>
        <taxon>Bdelloidea</taxon>
        <taxon>Adinetida</taxon>
        <taxon>Adinetidae</taxon>
        <taxon>Adineta</taxon>
    </lineage>
</organism>
<comment type="caution">
    <text evidence="14">The sequence shown here is derived from an EMBL/GenBank/DDBJ whole genome shotgun (WGS) entry which is preliminary data.</text>
</comment>
<keyword evidence="8" id="KW-0245">EGF-like domain</keyword>
<evidence type="ECO:0000256" key="4">
    <source>
        <dbReference type="ARBA" id="ARBA00022737"/>
    </source>
</evidence>
<dbReference type="InterPro" id="IPR036055">
    <property type="entry name" value="LDL_receptor-like_sf"/>
</dbReference>
<evidence type="ECO:0000256" key="3">
    <source>
        <dbReference type="ARBA" id="ARBA00022692"/>
    </source>
</evidence>
<dbReference type="PROSITE" id="PS00022">
    <property type="entry name" value="EGF_1"/>
    <property type="match status" value="2"/>
</dbReference>
<feature type="domain" description="G-protein coupled receptors family 1 profile" evidence="13">
    <location>
        <begin position="1149"/>
        <end position="1405"/>
    </location>
</feature>
<dbReference type="GO" id="GO:0012505">
    <property type="term" value="C:endomembrane system"/>
    <property type="evidence" value="ECO:0007669"/>
    <property type="project" value="UniProtKB-SubCell"/>
</dbReference>
<evidence type="ECO:0000256" key="1">
    <source>
        <dbReference type="ARBA" id="ARBA00004167"/>
    </source>
</evidence>
<keyword evidence="7 8" id="KW-1015">Disulfide bond</keyword>
<feature type="disulfide bond" evidence="8">
    <location>
        <begin position="924"/>
        <end position="933"/>
    </location>
</feature>
<feature type="transmembrane region" description="Helical" evidence="10">
    <location>
        <begin position="874"/>
        <end position="894"/>
    </location>
</feature>
<evidence type="ECO:0000256" key="5">
    <source>
        <dbReference type="ARBA" id="ARBA00022989"/>
    </source>
</evidence>
<dbReference type="SMART" id="SM00192">
    <property type="entry name" value="LDLa"/>
    <property type="match status" value="4"/>
</dbReference>
<feature type="chain" id="PRO_5032464742" evidence="11">
    <location>
        <begin position="22"/>
        <end position="1443"/>
    </location>
</feature>
<dbReference type="SUPFAM" id="SSF81321">
    <property type="entry name" value="Family A G protein-coupled receptor-like"/>
    <property type="match status" value="1"/>
</dbReference>
<dbReference type="PROSITE" id="PS50262">
    <property type="entry name" value="G_PROTEIN_RECEP_F1_2"/>
    <property type="match status" value="1"/>
</dbReference>
<dbReference type="PANTHER" id="PTHR24270:SF60">
    <property type="entry name" value="CUB AND LDLA DOMAIN, ISOFORM A-RELATED"/>
    <property type="match status" value="1"/>
</dbReference>
<evidence type="ECO:0000256" key="10">
    <source>
        <dbReference type="SAM" id="Phobius"/>
    </source>
</evidence>
<keyword evidence="5 10" id="KW-1133">Transmembrane helix</keyword>
<comment type="subcellular location">
    <subcellularLocation>
        <location evidence="2">Endomembrane system</location>
    </subcellularLocation>
    <subcellularLocation>
        <location evidence="1">Membrane</location>
        <topology evidence="1">Single-pass membrane protein</topology>
    </subcellularLocation>
</comment>
<dbReference type="InterPro" id="IPR017452">
    <property type="entry name" value="GPCR_Rhodpsn_7TM"/>
</dbReference>
<protein>
    <submittedName>
        <fullName evidence="14">Uncharacterized protein</fullName>
    </submittedName>
</protein>
<feature type="transmembrane region" description="Helical" evidence="10">
    <location>
        <begin position="1303"/>
        <end position="1324"/>
    </location>
</feature>
<feature type="disulfide bond" evidence="8">
    <location>
        <begin position="901"/>
        <end position="911"/>
    </location>
</feature>
<dbReference type="PRINTS" id="PR00261">
    <property type="entry name" value="LDLRECEPTOR"/>
</dbReference>
<feature type="signal peptide" evidence="11">
    <location>
        <begin position="1"/>
        <end position="21"/>
    </location>
</feature>
<keyword evidence="11" id="KW-0732">Signal</keyword>
<evidence type="ECO:0000256" key="9">
    <source>
        <dbReference type="PROSITE-ProRule" id="PRU00124"/>
    </source>
</evidence>
<reference evidence="14" key="1">
    <citation type="submission" date="2021-02" db="EMBL/GenBank/DDBJ databases">
        <authorList>
            <person name="Nowell W R."/>
        </authorList>
    </citation>
    <scope>NUCLEOTIDE SEQUENCE</scope>
</reference>
<feature type="disulfide bond" evidence="9">
    <location>
        <begin position="221"/>
        <end position="233"/>
    </location>
</feature>
<dbReference type="PROSITE" id="PS01186">
    <property type="entry name" value="EGF_2"/>
    <property type="match status" value="1"/>
</dbReference>
<dbReference type="Gene3D" id="4.10.400.10">
    <property type="entry name" value="Low-density Lipoprotein Receptor"/>
    <property type="match status" value="1"/>
</dbReference>
<evidence type="ECO:0000256" key="6">
    <source>
        <dbReference type="ARBA" id="ARBA00023136"/>
    </source>
</evidence>
<dbReference type="SMART" id="SM00181">
    <property type="entry name" value="EGF"/>
    <property type="match status" value="3"/>
</dbReference>
<keyword evidence="3 10" id="KW-0812">Transmembrane</keyword>
<proteinExistence type="predicted"/>
<comment type="caution">
    <text evidence="8">Lacks conserved residue(s) required for the propagation of feature annotation.</text>
</comment>
<evidence type="ECO:0000256" key="11">
    <source>
        <dbReference type="SAM" id="SignalP"/>
    </source>
</evidence>
<feature type="transmembrane region" description="Helical" evidence="10">
    <location>
        <begin position="1170"/>
        <end position="1196"/>
    </location>
</feature>
<sequence>MFSWRYSSCFSFFIYLTFVKSQLNLYYTDKFDSIESHDYPLQMNCLYIFQPTRAKFGEYKTVIFCLSESLPTIHSDFSPSYTFADLQKQNITSEQLYRWSAPIDLIERYQIYLNEFSIRQGEDLYYNCTYPRFGPMCQYELELSSRYDLNKSKSFQHIIWDFYNKFPYKSTNEVTCYIDFQCQQSLTSSCLDWTDICDGKVDCLDTGADEEHCWQLEMNECEENEHQCSNGQCIPKEFFRDGMIIRDCLDGNDEISILSYLYTKIEDTICENLLFTRSCSQQRQEFLINKIYSLKNNTISHDCWLASKCLLQILEVDLSKCNFLCRNNQCVMMIENTCPEMFYIPNVPIISDHIYLAYTKYDIIKGFFHPFICSKYFDEKNFLGHITIIRFNDQICFRPVKIPKLSSSLGEKLRTNFHRSFYQIYSSLKRHTRFLNQSSISCQQLNVYQCNGTSQCIPAFRFKDHHYDCPNWDDEEIHLINITLLSRQIREQLFKCEISNKYISRKSFDDEIDDCPVRLPKLFSEDEPRNTRYEKRFFSFYSICDGHVDLYPILINGQNMTDETDCEQWQCHNLYTTCDQIWNCPYGQDEINCKSSLTYKCPSIDTKQMINLPIKRINDGHIDCFGAYDEPKMCPSDIYQGFYCNRTNEQSCLKSLRICSTNEKCVHPNDFVYCRNSSNKSLVNILTLINFNKTLDLIQYFNSQLQLDSQIDEMKYFSLDRTINKVSTTTTTTGKLEQNRLIFLSDEHYCHRGLVVHVTLNPKTNFTKRTCFCLPSYYGSRCQYQTHRISLGLRFRALSDSWQTLFAIVISLIDNTNERTIHSVEQFSYLSIRDCKVKFNNDLFYATRSMNLTRKYFLHIDIYEKISLDYRGSLLFPLKFAFLPVYRFSLLIQIPQKSSICSKKKCQHGKCRKYSNIEETFCQCDSGWSGEFCHIEQHFRNNDKPLRTTILQPISYIKQDFLIITWSRIFHLIFLEDLKKNYYLYRINQTITSSDRCSHIREIFNKSFIQLHLLQRIKYYHLPCLDQSTNLSCFYDDLHLCLCYNHYDKRLTNCFQFDHYQKFNCSGQSVCENNAFCFQDQSDCPQRSTCFCSVCSYGTYCQFNTEEFDISLDAILGYHIQPDVKFTQQTRIIQISFIFTMILFIGGLINGILTLITFKNKVILEVGCGLYLFSSSILTLLTMILFVLKFLILMLIQMNRINNRLFLRIQCYSMDFLLRTCLNIDQWLNACVAIERAIAVIYGAQFSKGKSKKRAKLIIFMIIVVISGTLIHDPVNRYVINEENQRTWCIVRYSSKVKLYNTLINSIQFFPPIFINFLSAIVILRKKIHQKSNIEPTKNYKKIFREQFRRHFHLFLAPIFLVILSLPRILIFYLSKCLTSNDGSWLFLSGYFISFIPFLFSFFIWILPSKLYMTQFQKTLFHYRMIFRRWIHRNRVIPHKISM</sequence>
<dbReference type="OrthoDB" id="283575at2759"/>
<dbReference type="InterPro" id="IPR023415">
    <property type="entry name" value="LDLR_class-A_CS"/>
</dbReference>
<feature type="transmembrane region" description="Helical" evidence="10">
    <location>
        <begin position="1135"/>
        <end position="1158"/>
    </location>
</feature>
<dbReference type="GO" id="GO:0005886">
    <property type="term" value="C:plasma membrane"/>
    <property type="evidence" value="ECO:0007669"/>
    <property type="project" value="TreeGrafter"/>
</dbReference>
<dbReference type="SUPFAM" id="SSF57424">
    <property type="entry name" value="LDL receptor-like module"/>
    <property type="match status" value="1"/>
</dbReference>
<dbReference type="GO" id="GO:0016192">
    <property type="term" value="P:vesicle-mediated transport"/>
    <property type="evidence" value="ECO:0007669"/>
    <property type="project" value="UniProtKB-ARBA"/>
</dbReference>
<feature type="domain" description="EGF-like" evidence="12">
    <location>
        <begin position="897"/>
        <end position="934"/>
    </location>
</feature>
<dbReference type="Gene3D" id="1.20.1070.10">
    <property type="entry name" value="Rhodopsin 7-helix transmembrane proteins"/>
    <property type="match status" value="1"/>
</dbReference>
<dbReference type="EMBL" id="CAJNOJ010000458">
    <property type="protein sequence ID" value="CAF1455506.1"/>
    <property type="molecule type" value="Genomic_DNA"/>
</dbReference>
<dbReference type="InterPro" id="IPR002172">
    <property type="entry name" value="LDrepeatLR_classA_rpt"/>
</dbReference>
<dbReference type="PROSITE" id="PS01209">
    <property type="entry name" value="LDLRA_1"/>
    <property type="match status" value="1"/>
</dbReference>